<dbReference type="SUPFAM" id="SSF52777">
    <property type="entry name" value="CoA-dependent acyltransferases"/>
    <property type="match status" value="1"/>
</dbReference>
<dbReference type="Gene3D" id="3.30.559.10">
    <property type="entry name" value="Chloramphenicol acetyltransferase-like domain"/>
    <property type="match status" value="1"/>
</dbReference>
<keyword evidence="5" id="KW-0670">Pyruvate</keyword>
<gene>
    <name evidence="5" type="ORF">SAMN05216201_101452</name>
</gene>
<dbReference type="GO" id="GO:0005737">
    <property type="term" value="C:cytoplasm"/>
    <property type="evidence" value="ECO:0007669"/>
    <property type="project" value="TreeGrafter"/>
</dbReference>
<evidence type="ECO:0000313" key="6">
    <source>
        <dbReference type="Proteomes" id="UP000242930"/>
    </source>
</evidence>
<dbReference type="GO" id="GO:0016407">
    <property type="term" value="F:acetyltransferase activity"/>
    <property type="evidence" value="ECO:0007669"/>
    <property type="project" value="TreeGrafter"/>
</dbReference>
<dbReference type="InterPro" id="IPR023213">
    <property type="entry name" value="CAT-like_dom_sf"/>
</dbReference>
<dbReference type="OrthoDB" id="9805770at2"/>
<protein>
    <submittedName>
        <fullName evidence="5">Pyruvate dehydrogenase E2 component (Dihydrolipoamide acetyltransferase)</fullName>
    </submittedName>
</protein>
<keyword evidence="6" id="KW-1185">Reference proteome</keyword>
<evidence type="ECO:0000256" key="1">
    <source>
        <dbReference type="ARBA" id="ARBA00001938"/>
    </source>
</evidence>
<keyword evidence="2 5" id="KW-0808">Transferase</keyword>
<dbReference type="PANTHER" id="PTHR43178">
    <property type="entry name" value="DIHYDROLIPOAMIDE ACETYLTRANSFERASE COMPONENT OF PYRUVATE DEHYDROGENASE COMPLEX"/>
    <property type="match status" value="1"/>
</dbReference>
<comment type="cofactor">
    <cofactor evidence="1">
        <name>(R)-lipoate</name>
        <dbReference type="ChEBI" id="CHEBI:83088"/>
    </cofactor>
</comment>
<keyword evidence="3" id="KW-0012">Acyltransferase</keyword>
<evidence type="ECO:0000259" key="4">
    <source>
        <dbReference type="Pfam" id="PF00198"/>
    </source>
</evidence>
<organism evidence="5 6">
    <name type="scientific">Pseudomonas linyingensis</name>
    <dbReference type="NCBI Taxonomy" id="915471"/>
    <lineage>
        <taxon>Bacteria</taxon>
        <taxon>Pseudomonadati</taxon>
        <taxon>Pseudomonadota</taxon>
        <taxon>Gammaproteobacteria</taxon>
        <taxon>Pseudomonadales</taxon>
        <taxon>Pseudomonadaceae</taxon>
        <taxon>Pseudomonas</taxon>
    </lineage>
</organism>
<evidence type="ECO:0000256" key="2">
    <source>
        <dbReference type="ARBA" id="ARBA00022679"/>
    </source>
</evidence>
<dbReference type="EMBL" id="FNZE01000001">
    <property type="protein sequence ID" value="SEI67385.1"/>
    <property type="molecule type" value="Genomic_DNA"/>
</dbReference>
<accession>A0A1H6STX4</accession>
<sequence length="236" mass="24746">MGQMHTPPESGGSSLPLKGMRKMIAAKMSESLHTAAQLTHHAECELTALQARRARLKASGSQASLQDLLLHAIVQTLGEHPALNATLQDNLITRHAAVHLGLAIPLPDDLLVAPALFDAERLDPDGLAEARRALTDKALAGKLSVKELTGATVTVSNLGLSRVHYFTPILNVPQVAIVGIGGIQQRLQRGADGSLVECDFLGLSLTFDHRAVNGGPAAAFLDALCERIEGGGEAGS</sequence>
<reference evidence="6" key="1">
    <citation type="submission" date="2016-10" db="EMBL/GenBank/DDBJ databases">
        <authorList>
            <person name="Varghese N."/>
            <person name="Submissions S."/>
        </authorList>
    </citation>
    <scope>NUCLEOTIDE SEQUENCE [LARGE SCALE GENOMIC DNA]</scope>
    <source>
        <strain evidence="6">LMG 25967</strain>
    </source>
</reference>
<evidence type="ECO:0000256" key="3">
    <source>
        <dbReference type="ARBA" id="ARBA00023315"/>
    </source>
</evidence>
<dbReference type="AlphaFoldDB" id="A0A1H6STX4"/>
<dbReference type="GO" id="GO:0031405">
    <property type="term" value="F:lipoic acid binding"/>
    <property type="evidence" value="ECO:0007669"/>
    <property type="project" value="TreeGrafter"/>
</dbReference>
<dbReference type="STRING" id="915471.SAMN05216201_101452"/>
<name>A0A1H6STX4_9PSED</name>
<dbReference type="InterPro" id="IPR050743">
    <property type="entry name" value="2-oxoacid_DH_E2_comp"/>
</dbReference>
<dbReference type="Pfam" id="PF00198">
    <property type="entry name" value="2-oxoacid_dh"/>
    <property type="match status" value="1"/>
</dbReference>
<evidence type="ECO:0000313" key="5">
    <source>
        <dbReference type="EMBL" id="SEI67385.1"/>
    </source>
</evidence>
<dbReference type="Proteomes" id="UP000242930">
    <property type="component" value="Unassembled WGS sequence"/>
</dbReference>
<dbReference type="InterPro" id="IPR001078">
    <property type="entry name" value="2-oxoacid_DH_actylTfrase"/>
</dbReference>
<dbReference type="RefSeq" id="WP_090306238.1">
    <property type="nucleotide sequence ID" value="NZ_FNZE01000001.1"/>
</dbReference>
<dbReference type="PANTHER" id="PTHR43178:SF5">
    <property type="entry name" value="LIPOAMIDE ACYLTRANSFERASE COMPONENT OF BRANCHED-CHAIN ALPHA-KETO ACID DEHYDROGENASE COMPLEX, MITOCHONDRIAL"/>
    <property type="match status" value="1"/>
</dbReference>
<proteinExistence type="predicted"/>
<feature type="domain" description="2-oxoacid dehydrogenase acyltransferase catalytic" evidence="4">
    <location>
        <begin position="13"/>
        <end position="229"/>
    </location>
</feature>